<evidence type="ECO:0000313" key="6">
    <source>
        <dbReference type="Proteomes" id="UP000465031"/>
    </source>
</evidence>
<dbReference type="PATRIC" id="fig|1671680.3.peg.2186"/>
<dbReference type="EMBL" id="LIIN01000070">
    <property type="protein sequence ID" value="KZX20814.1"/>
    <property type="molecule type" value="Genomic_DNA"/>
</dbReference>
<reference evidence="6" key="2">
    <citation type="submission" date="2019-12" db="EMBL/GenBank/DDBJ databases">
        <title>Complete and draft genome sequences of new strains and members of some known species of the genus Rathayibacter isolated from plants.</title>
        <authorList>
            <person name="Tarlachkov S.V."/>
            <person name="Starodumova I.P."/>
            <person name="Dorofeeva L.V."/>
            <person name="Prisyazhnaya N.V."/>
            <person name="Leyn S."/>
            <person name="Zlamal J."/>
            <person name="Elan M."/>
            <person name="Osterman A.L."/>
            <person name="Nadler S."/>
            <person name="Subbotin S.A."/>
            <person name="Evtushenko L.I."/>
        </authorList>
    </citation>
    <scope>NUCLEOTIDE SEQUENCE [LARGE SCALE GENOMIC DNA]</scope>
    <source>
        <strain evidence="6">VKM Ac-2761</strain>
    </source>
</reference>
<feature type="region of interest" description="Disordered" evidence="1">
    <location>
        <begin position="650"/>
        <end position="686"/>
    </location>
</feature>
<name>A0A166HLC1_9MICO</name>
<evidence type="ECO:0000313" key="3">
    <source>
        <dbReference type="EMBL" id="KZX20814.1"/>
    </source>
</evidence>
<keyword evidence="5" id="KW-1185">Reference proteome</keyword>
<gene>
    <name evidence="3" type="ORF">ACH61_02051</name>
    <name evidence="4" type="ORF">GSU10_10525</name>
</gene>
<organism evidence="3 5">
    <name type="scientific">Rathayibacter tanaceti</name>
    <dbReference type="NCBI Taxonomy" id="1671680"/>
    <lineage>
        <taxon>Bacteria</taxon>
        <taxon>Bacillati</taxon>
        <taxon>Actinomycetota</taxon>
        <taxon>Actinomycetes</taxon>
        <taxon>Micrococcales</taxon>
        <taxon>Microbacteriaceae</taxon>
        <taxon>Rathayibacter</taxon>
    </lineage>
</organism>
<accession>A0A166HLC1</accession>
<evidence type="ECO:0000313" key="5">
    <source>
        <dbReference type="Proteomes" id="UP000076717"/>
    </source>
</evidence>
<dbReference type="OrthoDB" id="3259161at2"/>
<evidence type="ECO:0000313" key="4">
    <source>
        <dbReference type="EMBL" id="QHC56022.1"/>
    </source>
</evidence>
<dbReference type="AlphaFoldDB" id="A0A166HLC1"/>
<proteinExistence type="predicted"/>
<evidence type="ECO:0000259" key="2">
    <source>
        <dbReference type="Pfam" id="PF06259"/>
    </source>
</evidence>
<feature type="domain" description="DUF1023" evidence="2">
    <location>
        <begin position="418"/>
        <end position="577"/>
    </location>
</feature>
<dbReference type="Pfam" id="PF06259">
    <property type="entry name" value="Abhydrolase_8"/>
    <property type="match status" value="1"/>
</dbReference>
<dbReference type="InterPro" id="IPR010427">
    <property type="entry name" value="DUF1023"/>
</dbReference>
<reference evidence="3 5" key="1">
    <citation type="submission" date="2015-08" db="EMBL/GenBank/DDBJ databases">
        <title>Draft Genome Sequence of Rathayibacter sp. Strain VKM Ac-2596 Isolated from Leaf Gall Induced by Plant-Parasitic Nematodes.</title>
        <authorList>
            <person name="Vasilenko O.V."/>
            <person name="Starodumova I.P."/>
            <person name="Tarlachkov S.V."/>
            <person name="Dorofeeva L.V."/>
            <person name="Evtushenko L.I."/>
        </authorList>
    </citation>
    <scope>NUCLEOTIDE SEQUENCE [LARGE SCALE GENOMIC DNA]</scope>
    <source>
        <strain evidence="3 5">VKM Ac-2596</strain>
    </source>
</reference>
<dbReference type="ESTHER" id="9mico-a0a166hlc1">
    <property type="family name" value="Duf_1023"/>
</dbReference>
<protein>
    <recommendedName>
        <fullName evidence="2">DUF1023 domain-containing protein</fullName>
    </recommendedName>
</protein>
<sequence>MLRSDPAQAAALVRTTLDARSVVLSHQMALHDAAGTALVDFAGPYAGAFSENLLLHLDDSGQLSRALGLLVDDVEAASVQARRELERLEELAAWQVREDAREERRRVDAAGAVLAAAEGLLDRMPSAEPFLAPEVSAAFFPMPHRRGGAGGSAGTSSANPDHLRVFVSRARSSATDLEAVLHRLRSEWAAFVDRCAWVRTGSPSFLEGFAVFTEECVADAAWIERIASAFEAAGGGTLSVGVLDLVSATKAELSVDRLQHALGSMPAGEISAMVAGSPELAERLEGMSPESVAVWWATLDPAEHGSALSPRQWMLLQSLPTLLGNLEGLPYGARDTANRIALRSGLRAVERQIVASERMLLLTMLLPAAPVALPMVKARLDELLERQACLVDIDAALTTVVTGVPRFLVSLTGDQPPLAAVSIGDLDTATNASFVVPGMGTTTQNMSTLAAGAQTVQSQRGSGSAVVAWIGYKTPPVPFSPDPDLSVLGLARAEEGAAALVSTLKGFAAVRRDSMPMLGVVAHSFGSTAASIAMTDPDVHVDSFITLGSAGLPNWITSASQLHADRVYAGQATDRYLLDPAPGDRYSWVGREFSPWHRVDPSDPAFGARGIGVETGGDAGPPVTTHDLVVGESTDDRGYLERGTESARNVAWALGGEEEKLSPRSPYSGSVPRPRAQTAPEVPAHE</sequence>
<dbReference type="Proteomes" id="UP000076717">
    <property type="component" value="Unassembled WGS sequence"/>
</dbReference>
<dbReference type="RefSeq" id="WP_068211617.1">
    <property type="nucleotide sequence ID" value="NZ_CP047186.1"/>
</dbReference>
<dbReference type="EMBL" id="CP047186">
    <property type="protein sequence ID" value="QHC56022.1"/>
    <property type="molecule type" value="Genomic_DNA"/>
</dbReference>
<dbReference type="KEGG" id="rte:GSU10_10525"/>
<reference evidence="4" key="3">
    <citation type="submission" date="2019-12" db="EMBL/GenBank/DDBJ databases">
        <title>Complete and Draft Genome Sequences of New Strains and Members of Some Known Species of the Genus Rathayibacter isolated from Plants.</title>
        <authorList>
            <person name="Tarlachkov S.V."/>
            <person name="Starodumova I.P."/>
            <person name="Dorofeeva L.V."/>
            <person name="Prisyazhnaya N.V."/>
            <person name="Leyn S.A."/>
            <person name="Zlamal J.E."/>
            <person name="Elane M.L."/>
            <person name="Osterman A.L."/>
            <person name="Nadler S.A."/>
            <person name="Subbotin S.A."/>
            <person name="Evtushenko L.I."/>
        </authorList>
    </citation>
    <scope>NUCLEOTIDE SEQUENCE</scope>
    <source>
        <strain evidence="4">VKM Ac-2761</strain>
    </source>
</reference>
<dbReference type="Proteomes" id="UP000465031">
    <property type="component" value="Chromosome"/>
</dbReference>
<evidence type="ECO:0000256" key="1">
    <source>
        <dbReference type="SAM" id="MobiDB-lite"/>
    </source>
</evidence>